<name>M4VD29_9BACT</name>
<dbReference type="Gene3D" id="3.90.550.10">
    <property type="entry name" value="Spore Coat Polysaccharide Biosynthesis Protein SpsA, Chain A"/>
    <property type="match status" value="1"/>
</dbReference>
<dbReference type="EMBL" id="CP003538">
    <property type="protein sequence ID" value="AGH97302.1"/>
    <property type="molecule type" value="Genomic_DNA"/>
</dbReference>
<accession>M4VD29</accession>
<gene>
    <name evidence="2" type="ORF">A11S_475</name>
</gene>
<dbReference type="GO" id="GO:0008928">
    <property type="term" value="F:mannose-1-phosphate guanylyltransferase (GDP) activity"/>
    <property type="evidence" value="ECO:0007669"/>
    <property type="project" value="UniProtKB-EC"/>
</dbReference>
<keyword evidence="2" id="KW-0548">Nucleotidyltransferase</keyword>
<dbReference type="RefSeq" id="WP_015466858.1">
    <property type="nucleotide sequence ID" value="NC_020812.1"/>
</dbReference>
<dbReference type="OrthoDB" id="9806359at2"/>
<proteinExistence type="predicted"/>
<dbReference type="AlphaFoldDB" id="M4VD29"/>
<organism evidence="2 3">
    <name type="scientific">Micavibrio aeruginosavorus EPB</name>
    <dbReference type="NCBI Taxonomy" id="349215"/>
    <lineage>
        <taxon>Bacteria</taxon>
        <taxon>Pseudomonadati</taxon>
        <taxon>Bdellovibrionota</taxon>
        <taxon>Bdellovibrionia</taxon>
        <taxon>Bdellovibrionales</taxon>
        <taxon>Pseudobdellovibrionaceae</taxon>
        <taxon>Micavibrio</taxon>
    </lineage>
</organism>
<dbReference type="InterPro" id="IPR029044">
    <property type="entry name" value="Nucleotide-diphossugar_trans"/>
</dbReference>
<dbReference type="GO" id="GO:0009298">
    <property type="term" value="P:GDP-mannose biosynthetic process"/>
    <property type="evidence" value="ECO:0007669"/>
    <property type="project" value="TreeGrafter"/>
</dbReference>
<dbReference type="PANTHER" id="PTHR46390">
    <property type="entry name" value="MANNOSE-1-PHOSPHATE GUANYLYLTRANSFERASE"/>
    <property type="match status" value="1"/>
</dbReference>
<dbReference type="EC" id="2.7.7.22" evidence="2"/>
<dbReference type="HOGENOM" id="CLU_035527_0_0_5"/>
<dbReference type="STRING" id="349215.A11S_475"/>
<feature type="domain" description="Nucleotidyl transferase" evidence="1">
    <location>
        <begin position="7"/>
        <end position="278"/>
    </location>
</feature>
<dbReference type="SUPFAM" id="SSF53448">
    <property type="entry name" value="Nucleotide-diphospho-sugar transferases"/>
    <property type="match status" value="1"/>
</dbReference>
<evidence type="ECO:0000313" key="3">
    <source>
        <dbReference type="Proteomes" id="UP000011932"/>
    </source>
</evidence>
<dbReference type="Proteomes" id="UP000011932">
    <property type="component" value="Chromosome"/>
</dbReference>
<dbReference type="InterPro" id="IPR005835">
    <property type="entry name" value="NTP_transferase_dom"/>
</dbReference>
<keyword evidence="2" id="KW-0808">Transferase</keyword>
<dbReference type="InterPro" id="IPR049577">
    <property type="entry name" value="GMPP_N"/>
</dbReference>
<dbReference type="KEGG" id="man:A11S_475"/>
<dbReference type="InterPro" id="IPR051161">
    <property type="entry name" value="Mannose-6P_isomerase_type2"/>
</dbReference>
<dbReference type="PANTHER" id="PTHR46390:SF1">
    <property type="entry name" value="MANNOSE-1-PHOSPHATE GUANYLYLTRANSFERASE"/>
    <property type="match status" value="1"/>
</dbReference>
<reference evidence="2 3" key="1">
    <citation type="journal article" date="2013" name="ISME J.">
        <title>By their genes ye shall know them: genomic signatures of predatory bacteria.</title>
        <authorList>
            <person name="Pasternak Z."/>
            <person name="Pietrokovski S."/>
            <person name="Rotem O."/>
            <person name="Gophna U."/>
            <person name="Lurie-Weinberger M.N."/>
            <person name="Jurkevitch E."/>
        </authorList>
    </citation>
    <scope>NUCLEOTIDE SEQUENCE [LARGE SCALE GENOMIC DNA]</scope>
    <source>
        <strain evidence="2">EPB</strain>
    </source>
</reference>
<sequence>MLHNVIPVILCGGVGRRLWPLSTPRRPKPFLRDMSGQSLLQQTLDRARGMKPPVIVCNETHVDLVRRDVGAAPSTLLLEPCGRNTAPAIIAAAHHVQNDHGGDAVLLIMPSDHYMADPTAVGRAVLNLWPHLDHNIVGVFGLRPTRAETGYGYIQVDVGAHVRPGSHAVRSFVEKPDRVLAQTYLDQGCWWWNSGLFLAKAQTILDHAQTHVPDAYAATGRAVERGIWDQRALRLSADFADAPAVSFDRAVMERIGGVRVAALETVWSDLGTWPALAKNICAKLFSTG</sequence>
<dbReference type="GO" id="GO:0004475">
    <property type="term" value="F:mannose-1-phosphate guanylyltransferase (GTP) activity"/>
    <property type="evidence" value="ECO:0007669"/>
    <property type="project" value="InterPro"/>
</dbReference>
<dbReference type="CDD" id="cd02509">
    <property type="entry name" value="GDP-M1P_Guanylyltransferase"/>
    <property type="match status" value="1"/>
</dbReference>
<protein>
    <submittedName>
        <fullName evidence="2">Mannose-1-phosphate guanylyltransferase (GDP)</fullName>
        <ecNumber evidence="2">2.7.7.22</ecNumber>
    </submittedName>
</protein>
<dbReference type="Pfam" id="PF00483">
    <property type="entry name" value="NTP_transferase"/>
    <property type="match status" value="1"/>
</dbReference>
<evidence type="ECO:0000313" key="2">
    <source>
        <dbReference type="EMBL" id="AGH97302.1"/>
    </source>
</evidence>
<evidence type="ECO:0000259" key="1">
    <source>
        <dbReference type="Pfam" id="PF00483"/>
    </source>
</evidence>